<organism evidence="1 2">
    <name type="scientific">Phlebia brevispora</name>
    <dbReference type="NCBI Taxonomy" id="194682"/>
    <lineage>
        <taxon>Eukaryota</taxon>
        <taxon>Fungi</taxon>
        <taxon>Dikarya</taxon>
        <taxon>Basidiomycota</taxon>
        <taxon>Agaricomycotina</taxon>
        <taxon>Agaricomycetes</taxon>
        <taxon>Polyporales</taxon>
        <taxon>Meruliaceae</taxon>
        <taxon>Phlebia</taxon>
    </lineage>
</organism>
<protein>
    <submittedName>
        <fullName evidence="1">Uncharacterized protein</fullName>
    </submittedName>
</protein>
<reference evidence="1" key="1">
    <citation type="submission" date="2022-07" db="EMBL/GenBank/DDBJ databases">
        <title>Genome Sequence of Phlebia brevispora.</title>
        <authorList>
            <person name="Buettner E."/>
        </authorList>
    </citation>
    <scope>NUCLEOTIDE SEQUENCE</scope>
    <source>
        <strain evidence="1">MPL23</strain>
    </source>
</reference>
<comment type="caution">
    <text evidence="1">The sequence shown here is derived from an EMBL/GenBank/DDBJ whole genome shotgun (WGS) entry which is preliminary data.</text>
</comment>
<sequence length="543" mass="61324">MNASEAKAKAAQLKEEGNKCFVAKDYPSAHGKYTKAIDLDDTNAVLYANRGACSMSMRKYLDAAADCRKATELDPSYAKAWMRLGAANQHLASYGQSIESYEKALSVLSAENLTPADIRLKEQAESELAAVRRKAAPQNAPRHHIITRFGPDKMPWQRAERLVNERLAEYGETPQCAHSSAWLMYGAATQWNAGIQNMKNMKRVRTAQGEAGMQVMMGVLDDLSNAVLQDDRVFHIEDQNFIELYNNQVTGESGQFKAWVNEGPQQIFPAALKMQREQGWAVVRPALATTVRAYIMRGFMESGLRNRHDTGVEFIGKAIEIIRWGRKTWQFVRKEDRGVIFEDTFLIGVQNMHLEIFMKAYQQNPGLDAKYSLTELLQHAEDIVETIEKLPVPQNVDPGFTLAFYVYPKARSFAMVGYFHNQMAQLRDPSQSNEILEHRQHAATAYLTAAETYPEDDECHAWYIKCALDVMYYAAAPVGSVLGAMEDLRKSIPKMKRLWEHSALAQGGRDKALERVLEQESRLRARLRAHEVDLDTLIVDGPP</sequence>
<dbReference type="EMBL" id="JANHOG010000252">
    <property type="protein sequence ID" value="KAJ3556321.1"/>
    <property type="molecule type" value="Genomic_DNA"/>
</dbReference>
<name>A0ACC1T9U6_9APHY</name>
<evidence type="ECO:0000313" key="2">
    <source>
        <dbReference type="Proteomes" id="UP001148662"/>
    </source>
</evidence>
<proteinExistence type="predicted"/>
<evidence type="ECO:0000313" key="1">
    <source>
        <dbReference type="EMBL" id="KAJ3556321.1"/>
    </source>
</evidence>
<gene>
    <name evidence="1" type="ORF">NM688_g2091</name>
</gene>
<dbReference type="Proteomes" id="UP001148662">
    <property type="component" value="Unassembled WGS sequence"/>
</dbReference>
<accession>A0ACC1T9U6</accession>
<keyword evidence="2" id="KW-1185">Reference proteome</keyword>